<sequence>MNNTQKNRVIVMAIIEGNMSTTEAAHRFNVSTRWVRKLLQRYREGGLEAVDPQSKAPRSNPHQYTDTTITQILSIRNHLTNHGLDNGPHSIWLQLPQANRPSVATIWRILKRHNLITPQPQKRPRSSWIRFEAATPNETWQSDFTHWPLADRTDTEIITWLDDHSRYLLHVSAHQRITTPIVIDTFTRTTDIYGLPASTLTDNGMVYTTKLARGNRTNTQPNGFEQLLADLSITQKNGRPNHPTTQGKIERYHQTLKKWLRAQPPVTTINELNTQLRHFQNLYNTQRPHRALANATPAHAYNALPKAQPTIEKEPHTFWRIRYDKVDNGGKITIRYAGELRKLHIGGL</sequence>
<dbReference type="SUPFAM" id="SSF46689">
    <property type="entry name" value="Homeodomain-like"/>
    <property type="match status" value="1"/>
</dbReference>
<evidence type="ECO:0000313" key="3">
    <source>
        <dbReference type="Proteomes" id="UP001230145"/>
    </source>
</evidence>
<dbReference type="RefSeq" id="WP_307634153.1">
    <property type="nucleotide sequence ID" value="NZ_JAUSQL010000001.1"/>
</dbReference>
<dbReference type="PANTHER" id="PTHR35004">
    <property type="entry name" value="TRANSPOSASE RV3428C-RELATED"/>
    <property type="match status" value="1"/>
</dbReference>
<protein>
    <submittedName>
        <fullName evidence="2">Transposase InsO family protein</fullName>
    </submittedName>
</protein>
<dbReference type="Proteomes" id="UP001230145">
    <property type="component" value="Unassembled WGS sequence"/>
</dbReference>
<dbReference type="Pfam" id="PF13683">
    <property type="entry name" value="rve_3"/>
    <property type="match status" value="1"/>
</dbReference>
<dbReference type="Pfam" id="PF13551">
    <property type="entry name" value="HTH_29"/>
    <property type="match status" value="1"/>
</dbReference>
<proteinExistence type="predicted"/>
<name>A0ABT9PFB4_9ACTO</name>
<keyword evidence="3" id="KW-1185">Reference proteome</keyword>
<dbReference type="SUPFAM" id="SSF53098">
    <property type="entry name" value="Ribonuclease H-like"/>
    <property type="match status" value="1"/>
</dbReference>
<feature type="domain" description="Integrase catalytic" evidence="1">
    <location>
        <begin position="132"/>
        <end position="305"/>
    </location>
</feature>
<dbReference type="PROSITE" id="PS50994">
    <property type="entry name" value="INTEGRASE"/>
    <property type="match status" value="1"/>
</dbReference>
<dbReference type="PANTHER" id="PTHR35004:SF7">
    <property type="entry name" value="INTEGRASE PROTEIN"/>
    <property type="match status" value="1"/>
</dbReference>
<dbReference type="EMBL" id="JAUSQL010000001">
    <property type="protein sequence ID" value="MDP9831401.1"/>
    <property type="molecule type" value="Genomic_DNA"/>
</dbReference>
<dbReference type="InterPro" id="IPR009057">
    <property type="entry name" value="Homeodomain-like_sf"/>
</dbReference>
<dbReference type="InterPro" id="IPR047656">
    <property type="entry name" value="IS481-like_transpos"/>
</dbReference>
<organism evidence="2 3">
    <name type="scientific">Trueperella abortisuis</name>
    <dbReference type="NCBI Taxonomy" id="445930"/>
    <lineage>
        <taxon>Bacteria</taxon>
        <taxon>Bacillati</taxon>
        <taxon>Actinomycetota</taxon>
        <taxon>Actinomycetes</taxon>
        <taxon>Actinomycetales</taxon>
        <taxon>Actinomycetaceae</taxon>
        <taxon>Trueperella</taxon>
    </lineage>
</organism>
<comment type="caution">
    <text evidence="2">The sequence shown here is derived from an EMBL/GenBank/DDBJ whole genome shotgun (WGS) entry which is preliminary data.</text>
</comment>
<gene>
    <name evidence="2" type="ORF">J2S45_000080</name>
</gene>
<dbReference type="Gene3D" id="3.30.420.10">
    <property type="entry name" value="Ribonuclease H-like superfamily/Ribonuclease H"/>
    <property type="match status" value="1"/>
</dbReference>
<dbReference type="InterPro" id="IPR036397">
    <property type="entry name" value="RNaseH_sf"/>
</dbReference>
<dbReference type="InterPro" id="IPR001584">
    <property type="entry name" value="Integrase_cat-core"/>
</dbReference>
<dbReference type="InterPro" id="IPR012337">
    <property type="entry name" value="RNaseH-like_sf"/>
</dbReference>
<evidence type="ECO:0000313" key="2">
    <source>
        <dbReference type="EMBL" id="MDP9831401.1"/>
    </source>
</evidence>
<reference evidence="2 3" key="1">
    <citation type="submission" date="2023-07" db="EMBL/GenBank/DDBJ databases">
        <title>Sequencing the genomes of 1000 actinobacteria strains.</title>
        <authorList>
            <person name="Klenk H.-P."/>
        </authorList>
    </citation>
    <scope>NUCLEOTIDE SEQUENCE [LARGE SCALE GENOMIC DNA]</scope>
    <source>
        <strain evidence="2 3">DSM 19515</strain>
    </source>
</reference>
<dbReference type="NCBIfam" id="NF033577">
    <property type="entry name" value="transpos_IS481"/>
    <property type="match status" value="1"/>
</dbReference>
<accession>A0ABT9PFB4</accession>
<evidence type="ECO:0000259" key="1">
    <source>
        <dbReference type="PROSITE" id="PS50994"/>
    </source>
</evidence>